<dbReference type="AlphaFoldDB" id="A0A9D4KEG1"/>
<proteinExistence type="predicted"/>
<accession>A0A9D4KEG1</accession>
<sequence>MIVFNRYRNAQAKFWRCDRAFTGSVVARFYTMVALSPFVKSEVNTTLLPNGSSGIKHQPPDSEPNLPMEAKLGIAMSLSMQAGLEPECCVK</sequence>
<keyword evidence="2" id="KW-1185">Reference proteome</keyword>
<gene>
    <name evidence="1" type="ORF">DPMN_111765</name>
</gene>
<protein>
    <submittedName>
        <fullName evidence="1">Uncharacterized protein</fullName>
    </submittedName>
</protein>
<name>A0A9D4KEG1_DREPO</name>
<organism evidence="1 2">
    <name type="scientific">Dreissena polymorpha</name>
    <name type="common">Zebra mussel</name>
    <name type="synonym">Mytilus polymorpha</name>
    <dbReference type="NCBI Taxonomy" id="45954"/>
    <lineage>
        <taxon>Eukaryota</taxon>
        <taxon>Metazoa</taxon>
        <taxon>Spiralia</taxon>
        <taxon>Lophotrochozoa</taxon>
        <taxon>Mollusca</taxon>
        <taxon>Bivalvia</taxon>
        <taxon>Autobranchia</taxon>
        <taxon>Heteroconchia</taxon>
        <taxon>Euheterodonta</taxon>
        <taxon>Imparidentia</taxon>
        <taxon>Neoheterodontei</taxon>
        <taxon>Myida</taxon>
        <taxon>Dreissenoidea</taxon>
        <taxon>Dreissenidae</taxon>
        <taxon>Dreissena</taxon>
    </lineage>
</organism>
<dbReference type="EMBL" id="JAIWYP010000004">
    <property type="protein sequence ID" value="KAH3838357.1"/>
    <property type="molecule type" value="Genomic_DNA"/>
</dbReference>
<reference evidence="1" key="1">
    <citation type="journal article" date="2019" name="bioRxiv">
        <title>The Genome of the Zebra Mussel, Dreissena polymorpha: A Resource for Invasive Species Research.</title>
        <authorList>
            <person name="McCartney M.A."/>
            <person name="Auch B."/>
            <person name="Kono T."/>
            <person name="Mallez S."/>
            <person name="Zhang Y."/>
            <person name="Obille A."/>
            <person name="Becker A."/>
            <person name="Abrahante J.E."/>
            <person name="Garbe J."/>
            <person name="Badalamenti J.P."/>
            <person name="Herman A."/>
            <person name="Mangelson H."/>
            <person name="Liachko I."/>
            <person name="Sullivan S."/>
            <person name="Sone E.D."/>
            <person name="Koren S."/>
            <person name="Silverstein K.A.T."/>
            <person name="Beckman K.B."/>
            <person name="Gohl D.M."/>
        </authorList>
    </citation>
    <scope>NUCLEOTIDE SEQUENCE</scope>
    <source>
        <strain evidence="1">Duluth1</strain>
        <tissue evidence="1">Whole animal</tissue>
    </source>
</reference>
<evidence type="ECO:0000313" key="1">
    <source>
        <dbReference type="EMBL" id="KAH3838357.1"/>
    </source>
</evidence>
<evidence type="ECO:0000313" key="2">
    <source>
        <dbReference type="Proteomes" id="UP000828390"/>
    </source>
</evidence>
<comment type="caution">
    <text evidence="1">The sequence shown here is derived from an EMBL/GenBank/DDBJ whole genome shotgun (WGS) entry which is preliminary data.</text>
</comment>
<dbReference type="Proteomes" id="UP000828390">
    <property type="component" value="Unassembled WGS sequence"/>
</dbReference>
<reference evidence="1" key="2">
    <citation type="submission" date="2020-11" db="EMBL/GenBank/DDBJ databases">
        <authorList>
            <person name="McCartney M.A."/>
            <person name="Auch B."/>
            <person name="Kono T."/>
            <person name="Mallez S."/>
            <person name="Becker A."/>
            <person name="Gohl D.M."/>
            <person name="Silverstein K.A.T."/>
            <person name="Koren S."/>
            <person name="Bechman K.B."/>
            <person name="Herman A."/>
            <person name="Abrahante J.E."/>
            <person name="Garbe J."/>
        </authorList>
    </citation>
    <scope>NUCLEOTIDE SEQUENCE</scope>
    <source>
        <strain evidence="1">Duluth1</strain>
        <tissue evidence="1">Whole animal</tissue>
    </source>
</reference>